<evidence type="ECO:0000259" key="4">
    <source>
        <dbReference type="Pfam" id="PF12955"/>
    </source>
</evidence>
<keyword evidence="2" id="KW-1133">Transmembrane helix</keyword>
<evidence type="ECO:0000313" key="6">
    <source>
        <dbReference type="Proteomes" id="UP000714275"/>
    </source>
</evidence>
<dbReference type="PANTHER" id="PTHR36853:SF1">
    <property type="entry name" value="DUF3844 DOMAIN-CONTAINING PROTEIN"/>
    <property type="match status" value="1"/>
</dbReference>
<dbReference type="EMBL" id="JABBWD010000052">
    <property type="protein sequence ID" value="KAG1772554.1"/>
    <property type="molecule type" value="Genomic_DNA"/>
</dbReference>
<feature type="transmembrane region" description="Helical" evidence="2">
    <location>
        <begin position="323"/>
        <end position="345"/>
    </location>
</feature>
<dbReference type="Pfam" id="PF12955">
    <property type="entry name" value="Vps3844_C"/>
    <property type="match status" value="1"/>
</dbReference>
<sequence length="367" mass="39000">MGRRLCSTLSCLLLVGLSQAADVYLSPSQAFPSRLSLQHAGFVLSQHLGLEPIENFQNYGELLREHEFVAQGASNALFLLVDDASLQDIIPSSMSRSFSIAGAPTSSLTSFVSSCLQRAAHAYSLIYSDLAIPPEGIPRTLDIFSAPTPANEAFLAEISTLTKFVEPTTDIYDDKFASLELTGLSQLAATYGRSSDQYQLAARTVRAVIEASTVDANTRVAVVSYTPSLIMDKRQPQPPQQSPLSAPRPPAGPPIRRLASCLTSAEACSNATNACFGHGQCVSTLSAEQECFVCACSNTKSDSGKTESWVGDMCQRKDISSTFVLIAGTVITLILLMGGSVSLLYSIGGDELPSILTGGVASGLRRE</sequence>
<comment type="caution">
    <text evidence="5">The sequence shown here is derived from an EMBL/GenBank/DDBJ whole genome shotgun (WGS) entry which is preliminary data.</text>
</comment>
<evidence type="ECO:0000256" key="2">
    <source>
        <dbReference type="SAM" id="Phobius"/>
    </source>
</evidence>
<feature type="domain" description="Vacuolar sorting protein Vps3844 C-terminal" evidence="4">
    <location>
        <begin position="261"/>
        <end position="357"/>
    </location>
</feature>
<name>A0A9P6ZMK1_9AGAM</name>
<dbReference type="PANTHER" id="PTHR36853">
    <property type="entry name" value="EXPRESSED PROTEIN"/>
    <property type="match status" value="1"/>
</dbReference>
<dbReference type="GO" id="GO:0005783">
    <property type="term" value="C:endoplasmic reticulum"/>
    <property type="evidence" value="ECO:0007669"/>
    <property type="project" value="TreeGrafter"/>
</dbReference>
<organism evidence="5 6">
    <name type="scientific">Suillus placidus</name>
    <dbReference type="NCBI Taxonomy" id="48579"/>
    <lineage>
        <taxon>Eukaryota</taxon>
        <taxon>Fungi</taxon>
        <taxon>Dikarya</taxon>
        <taxon>Basidiomycota</taxon>
        <taxon>Agaricomycotina</taxon>
        <taxon>Agaricomycetes</taxon>
        <taxon>Agaricomycetidae</taxon>
        <taxon>Boletales</taxon>
        <taxon>Suillineae</taxon>
        <taxon>Suillaceae</taxon>
        <taxon>Suillus</taxon>
    </lineage>
</organism>
<protein>
    <recommendedName>
        <fullName evidence="4">Vacuolar sorting protein Vps3844 C-terminal domain-containing protein</fullName>
    </recommendedName>
</protein>
<reference evidence="5" key="1">
    <citation type="journal article" date="2020" name="New Phytol.">
        <title>Comparative genomics reveals dynamic genome evolution in host specialist ectomycorrhizal fungi.</title>
        <authorList>
            <person name="Lofgren L.A."/>
            <person name="Nguyen N.H."/>
            <person name="Vilgalys R."/>
            <person name="Ruytinx J."/>
            <person name="Liao H.L."/>
            <person name="Branco S."/>
            <person name="Kuo A."/>
            <person name="LaButti K."/>
            <person name="Lipzen A."/>
            <person name="Andreopoulos W."/>
            <person name="Pangilinan J."/>
            <person name="Riley R."/>
            <person name="Hundley H."/>
            <person name="Na H."/>
            <person name="Barry K."/>
            <person name="Grigoriev I.V."/>
            <person name="Stajich J.E."/>
            <person name="Kennedy P.G."/>
        </authorList>
    </citation>
    <scope>NUCLEOTIDE SEQUENCE</scope>
    <source>
        <strain evidence="5">DOB743</strain>
    </source>
</reference>
<evidence type="ECO:0000256" key="1">
    <source>
        <dbReference type="SAM" id="MobiDB-lite"/>
    </source>
</evidence>
<feature type="compositionally biased region" description="Pro residues" evidence="1">
    <location>
        <begin position="236"/>
        <end position="252"/>
    </location>
</feature>
<keyword evidence="2" id="KW-0472">Membrane</keyword>
<feature type="region of interest" description="Disordered" evidence="1">
    <location>
        <begin position="231"/>
        <end position="252"/>
    </location>
</feature>
<keyword evidence="3" id="KW-0732">Signal</keyword>
<keyword evidence="2" id="KW-0812">Transmembrane</keyword>
<proteinExistence type="predicted"/>
<gene>
    <name evidence="5" type="ORF">EV702DRAFT_616692</name>
</gene>
<evidence type="ECO:0000256" key="3">
    <source>
        <dbReference type="SAM" id="SignalP"/>
    </source>
</evidence>
<dbReference type="Proteomes" id="UP000714275">
    <property type="component" value="Unassembled WGS sequence"/>
</dbReference>
<evidence type="ECO:0000313" key="5">
    <source>
        <dbReference type="EMBL" id="KAG1772554.1"/>
    </source>
</evidence>
<feature type="signal peptide" evidence="3">
    <location>
        <begin position="1"/>
        <end position="20"/>
    </location>
</feature>
<dbReference type="InterPro" id="IPR053065">
    <property type="entry name" value="Archenteron_Induction-Rel"/>
</dbReference>
<feature type="chain" id="PRO_5040281291" description="Vacuolar sorting protein Vps3844 C-terminal domain-containing protein" evidence="3">
    <location>
        <begin position="21"/>
        <end position="367"/>
    </location>
</feature>
<accession>A0A9P6ZMK1</accession>
<keyword evidence="6" id="KW-1185">Reference proteome</keyword>
<dbReference type="OrthoDB" id="5583277at2759"/>
<dbReference type="InterPro" id="IPR024382">
    <property type="entry name" value="Vps3844_C"/>
</dbReference>
<dbReference type="AlphaFoldDB" id="A0A9P6ZMK1"/>